<feature type="domain" description="HTH marR-type" evidence="4">
    <location>
        <begin position="27"/>
        <end position="160"/>
    </location>
</feature>
<evidence type="ECO:0000313" key="5">
    <source>
        <dbReference type="EMBL" id="QHO70486.1"/>
    </source>
</evidence>
<dbReference type="InterPro" id="IPR000835">
    <property type="entry name" value="HTH_MarR-typ"/>
</dbReference>
<dbReference type="SMART" id="SM00347">
    <property type="entry name" value="HTH_MARR"/>
    <property type="match status" value="1"/>
</dbReference>
<dbReference type="PANTHER" id="PTHR33164">
    <property type="entry name" value="TRANSCRIPTIONAL REGULATOR, MARR FAMILY"/>
    <property type="match status" value="1"/>
</dbReference>
<dbReference type="InterPro" id="IPR036388">
    <property type="entry name" value="WH-like_DNA-bd_sf"/>
</dbReference>
<evidence type="ECO:0000256" key="2">
    <source>
        <dbReference type="ARBA" id="ARBA00023125"/>
    </source>
</evidence>
<protein>
    <submittedName>
        <fullName evidence="5">MarR family transcriptional regulator</fullName>
    </submittedName>
</protein>
<evidence type="ECO:0000256" key="1">
    <source>
        <dbReference type="ARBA" id="ARBA00023015"/>
    </source>
</evidence>
<dbReference type="InterPro" id="IPR039422">
    <property type="entry name" value="MarR/SlyA-like"/>
</dbReference>
<dbReference type="InterPro" id="IPR036390">
    <property type="entry name" value="WH_DNA-bd_sf"/>
</dbReference>
<name>A0A7L5AK92_9MICO</name>
<dbReference type="PANTHER" id="PTHR33164:SF89">
    <property type="entry name" value="MARR FAMILY REGULATORY PROTEIN"/>
    <property type="match status" value="1"/>
</dbReference>
<dbReference type="AlphaFoldDB" id="A0A7L5AK92"/>
<dbReference type="SUPFAM" id="SSF46785">
    <property type="entry name" value="Winged helix' DNA-binding domain"/>
    <property type="match status" value="1"/>
</dbReference>
<dbReference type="Gene3D" id="1.10.10.10">
    <property type="entry name" value="Winged helix-like DNA-binding domain superfamily/Winged helix DNA-binding domain"/>
    <property type="match status" value="1"/>
</dbReference>
<organism evidence="5 6">
    <name type="scientific">Marisediminicola antarctica</name>
    <dbReference type="NCBI Taxonomy" id="674079"/>
    <lineage>
        <taxon>Bacteria</taxon>
        <taxon>Bacillati</taxon>
        <taxon>Actinomycetota</taxon>
        <taxon>Actinomycetes</taxon>
        <taxon>Micrococcales</taxon>
        <taxon>Microbacteriaceae</taxon>
        <taxon>Marisediminicola</taxon>
    </lineage>
</organism>
<dbReference type="EMBL" id="CP017146">
    <property type="protein sequence ID" value="QHO70486.1"/>
    <property type="molecule type" value="Genomic_DNA"/>
</dbReference>
<dbReference type="KEGG" id="mant:BHD05_13350"/>
<reference evidence="5 6" key="1">
    <citation type="submission" date="2016-09" db="EMBL/GenBank/DDBJ databases">
        <title>Complete genome sequence of microbes from the polar regions.</title>
        <authorList>
            <person name="Liao L."/>
            <person name="Chen B."/>
        </authorList>
    </citation>
    <scope>NUCLEOTIDE SEQUENCE [LARGE SCALE GENOMIC DNA]</scope>
    <source>
        <strain evidence="5 6">ZS314</strain>
    </source>
</reference>
<accession>A0A7L5AK92</accession>
<evidence type="ECO:0000256" key="3">
    <source>
        <dbReference type="ARBA" id="ARBA00023163"/>
    </source>
</evidence>
<dbReference type="OrthoDB" id="3237509at2"/>
<keyword evidence="1" id="KW-0805">Transcription regulation</keyword>
<dbReference type="GO" id="GO:0003700">
    <property type="term" value="F:DNA-binding transcription factor activity"/>
    <property type="evidence" value="ECO:0007669"/>
    <property type="project" value="InterPro"/>
</dbReference>
<dbReference type="RefSeq" id="WP_161886869.1">
    <property type="nucleotide sequence ID" value="NZ_CP017146.1"/>
</dbReference>
<evidence type="ECO:0000313" key="6">
    <source>
        <dbReference type="Proteomes" id="UP000464507"/>
    </source>
</evidence>
<proteinExistence type="predicted"/>
<keyword evidence="2" id="KW-0238">DNA-binding</keyword>
<gene>
    <name evidence="5" type="ORF">BHD05_13350</name>
</gene>
<dbReference type="Proteomes" id="UP000464507">
    <property type="component" value="Chromosome"/>
</dbReference>
<keyword evidence="3" id="KW-0804">Transcription</keyword>
<dbReference type="GO" id="GO:0003677">
    <property type="term" value="F:DNA binding"/>
    <property type="evidence" value="ECO:0007669"/>
    <property type="project" value="UniProtKB-KW"/>
</dbReference>
<evidence type="ECO:0000259" key="4">
    <source>
        <dbReference type="PROSITE" id="PS50995"/>
    </source>
</evidence>
<dbReference type="GO" id="GO:0006950">
    <property type="term" value="P:response to stress"/>
    <property type="evidence" value="ECO:0007669"/>
    <property type="project" value="TreeGrafter"/>
</dbReference>
<dbReference type="InterPro" id="IPR055166">
    <property type="entry name" value="Transc_reg_Sar_Rot_HTH"/>
</dbReference>
<keyword evidence="6" id="KW-1185">Reference proteome</keyword>
<sequence length="172" mass="19330">MAGPFTLAETERQVSERLGGLPLDYAAMAVTSNLFRAANAVRNHLERSVLAQHNLSWTGFVVLWVTWIWEPIETRQIALEGGFSKATLTGVLTTLQDRGWVTRERSQTDGRLVLVRLTDDGRAMMTELFPEFNLEEQHISGPIDVARREELAEMLRLITVNVERADSTIPPA</sequence>
<dbReference type="Pfam" id="PF22381">
    <property type="entry name" value="Staph_reg_Sar_Rot"/>
    <property type="match status" value="1"/>
</dbReference>
<dbReference type="PROSITE" id="PS50995">
    <property type="entry name" value="HTH_MARR_2"/>
    <property type="match status" value="1"/>
</dbReference>